<gene>
    <name evidence="2" type="ORF">BDV96DRAFT_375735</name>
</gene>
<dbReference type="OrthoDB" id="4704201at2759"/>
<protein>
    <submittedName>
        <fullName evidence="2">Uncharacterized protein</fullName>
    </submittedName>
</protein>
<keyword evidence="1" id="KW-0732">Signal</keyword>
<dbReference type="AlphaFoldDB" id="A0A6A5YGE7"/>
<keyword evidence="3" id="KW-1185">Reference proteome</keyword>
<dbReference type="EMBL" id="ML977382">
    <property type="protein sequence ID" value="KAF2105397.1"/>
    <property type="molecule type" value="Genomic_DNA"/>
</dbReference>
<name>A0A6A5YGE7_9PLEO</name>
<accession>A0A6A5YGE7</accession>
<evidence type="ECO:0000313" key="2">
    <source>
        <dbReference type="EMBL" id="KAF2105397.1"/>
    </source>
</evidence>
<feature type="chain" id="PRO_5025552997" evidence="1">
    <location>
        <begin position="19"/>
        <end position="219"/>
    </location>
</feature>
<proteinExistence type="predicted"/>
<feature type="signal peptide" evidence="1">
    <location>
        <begin position="1"/>
        <end position="18"/>
    </location>
</feature>
<sequence length="219" mass="22410">MRTQSLSVLAATALSVSALPNQLGKRDVVNDPNGNIKITFSDETVKIGTVKIDDIIGDLAKACSTQGQCDTSALSLDGQLIGAGRGGEVDDITITVDPSGAYPTWIHNGLIDGLAAAVKAVAKCEDVTHSNDCAGSVMSYCPPNEVTVNECTVPQYWGINYQAPDSSNAAPPFIGADLTVEVDNGGFCTTLLTSMGAVAGAINGVGGGVFTLLSLACKD</sequence>
<evidence type="ECO:0000313" key="3">
    <source>
        <dbReference type="Proteomes" id="UP000799770"/>
    </source>
</evidence>
<organism evidence="2 3">
    <name type="scientific">Lophiotrema nucula</name>
    <dbReference type="NCBI Taxonomy" id="690887"/>
    <lineage>
        <taxon>Eukaryota</taxon>
        <taxon>Fungi</taxon>
        <taxon>Dikarya</taxon>
        <taxon>Ascomycota</taxon>
        <taxon>Pezizomycotina</taxon>
        <taxon>Dothideomycetes</taxon>
        <taxon>Pleosporomycetidae</taxon>
        <taxon>Pleosporales</taxon>
        <taxon>Lophiotremataceae</taxon>
        <taxon>Lophiotrema</taxon>
    </lineage>
</organism>
<reference evidence="2" key="1">
    <citation type="journal article" date="2020" name="Stud. Mycol.">
        <title>101 Dothideomycetes genomes: a test case for predicting lifestyles and emergence of pathogens.</title>
        <authorList>
            <person name="Haridas S."/>
            <person name="Albert R."/>
            <person name="Binder M."/>
            <person name="Bloem J."/>
            <person name="Labutti K."/>
            <person name="Salamov A."/>
            <person name="Andreopoulos B."/>
            <person name="Baker S."/>
            <person name="Barry K."/>
            <person name="Bills G."/>
            <person name="Bluhm B."/>
            <person name="Cannon C."/>
            <person name="Castanera R."/>
            <person name="Culley D."/>
            <person name="Daum C."/>
            <person name="Ezra D."/>
            <person name="Gonzalez J."/>
            <person name="Henrissat B."/>
            <person name="Kuo A."/>
            <person name="Liang C."/>
            <person name="Lipzen A."/>
            <person name="Lutzoni F."/>
            <person name="Magnuson J."/>
            <person name="Mondo S."/>
            <person name="Nolan M."/>
            <person name="Ohm R."/>
            <person name="Pangilinan J."/>
            <person name="Park H.-J."/>
            <person name="Ramirez L."/>
            <person name="Alfaro M."/>
            <person name="Sun H."/>
            <person name="Tritt A."/>
            <person name="Yoshinaga Y."/>
            <person name="Zwiers L.-H."/>
            <person name="Turgeon B."/>
            <person name="Goodwin S."/>
            <person name="Spatafora J."/>
            <person name="Crous P."/>
            <person name="Grigoriev I."/>
        </authorList>
    </citation>
    <scope>NUCLEOTIDE SEQUENCE</scope>
    <source>
        <strain evidence="2">CBS 627.86</strain>
    </source>
</reference>
<evidence type="ECO:0000256" key="1">
    <source>
        <dbReference type="SAM" id="SignalP"/>
    </source>
</evidence>
<dbReference type="Proteomes" id="UP000799770">
    <property type="component" value="Unassembled WGS sequence"/>
</dbReference>